<comment type="caution">
    <text evidence="1">The sequence shown here is derived from an EMBL/GenBank/DDBJ whole genome shotgun (WGS) entry which is preliminary data.</text>
</comment>
<protein>
    <submittedName>
        <fullName evidence="1">Uncharacterized protein</fullName>
    </submittedName>
</protein>
<accession>A0AAV4W4U3</accession>
<reference evidence="1 2" key="1">
    <citation type="submission" date="2021-06" db="EMBL/GenBank/DDBJ databases">
        <title>Caerostris extrusa draft genome.</title>
        <authorList>
            <person name="Kono N."/>
            <person name="Arakawa K."/>
        </authorList>
    </citation>
    <scope>NUCLEOTIDE SEQUENCE [LARGE SCALE GENOMIC DNA]</scope>
</reference>
<dbReference type="EMBL" id="BPLR01015687">
    <property type="protein sequence ID" value="GIY77830.1"/>
    <property type="molecule type" value="Genomic_DNA"/>
</dbReference>
<gene>
    <name evidence="1" type="ORF">CEXT_268191</name>
</gene>
<organism evidence="1 2">
    <name type="scientific">Caerostris extrusa</name>
    <name type="common">Bark spider</name>
    <name type="synonym">Caerostris bankana</name>
    <dbReference type="NCBI Taxonomy" id="172846"/>
    <lineage>
        <taxon>Eukaryota</taxon>
        <taxon>Metazoa</taxon>
        <taxon>Ecdysozoa</taxon>
        <taxon>Arthropoda</taxon>
        <taxon>Chelicerata</taxon>
        <taxon>Arachnida</taxon>
        <taxon>Araneae</taxon>
        <taxon>Araneomorphae</taxon>
        <taxon>Entelegynae</taxon>
        <taxon>Araneoidea</taxon>
        <taxon>Araneidae</taxon>
        <taxon>Caerostris</taxon>
    </lineage>
</organism>
<keyword evidence="2" id="KW-1185">Reference proteome</keyword>
<sequence>MIRIPPCENNLFLFGIRYEKRMFYFARADYHVLFRWGGGNLWCTLHTHQSTHCQEEIFRTSAQRSKQSVDCCGLYIHPSAEPRVIVSGGSRLASPNRQ</sequence>
<evidence type="ECO:0000313" key="2">
    <source>
        <dbReference type="Proteomes" id="UP001054945"/>
    </source>
</evidence>
<evidence type="ECO:0000313" key="1">
    <source>
        <dbReference type="EMBL" id="GIY77830.1"/>
    </source>
</evidence>
<dbReference type="AlphaFoldDB" id="A0AAV4W4U3"/>
<proteinExistence type="predicted"/>
<name>A0AAV4W4U3_CAEEX</name>
<dbReference type="Proteomes" id="UP001054945">
    <property type="component" value="Unassembled WGS sequence"/>
</dbReference>